<dbReference type="AlphaFoldDB" id="A0A6M0RC73"/>
<dbReference type="RefSeq" id="WP_163249694.1">
    <property type="nucleotide sequence ID" value="NZ_SXDP01000013.1"/>
</dbReference>
<name>A0A6M0RC73_9CLOT</name>
<comment type="caution">
    <text evidence="1">The sequence shown here is derived from an EMBL/GenBank/DDBJ whole genome shotgun (WGS) entry which is preliminary data.</text>
</comment>
<sequence>MRSDLIRKKLICLLHHPLRLTKIRDCDVEDFENENREIRVYKCKYCGKDILVRERCIKIEFDKPFESNIKRVPPSKAKAPSPPPRQF</sequence>
<evidence type="ECO:0000313" key="2">
    <source>
        <dbReference type="Proteomes" id="UP000473885"/>
    </source>
</evidence>
<reference evidence="1 2" key="1">
    <citation type="submission" date="2019-04" db="EMBL/GenBank/DDBJ databases">
        <title>Genome sequencing of Clostridium botulinum Groups I-IV and Clostridium butyricum.</title>
        <authorList>
            <person name="Brunt J."/>
            <person name="Van Vliet A.H.M."/>
            <person name="Stringer S.C."/>
            <person name="Carter A.T."/>
            <person name="Peck M.W."/>
        </authorList>
    </citation>
    <scope>NUCLEOTIDE SEQUENCE [LARGE SCALE GENOMIC DNA]</scope>
    <source>
        <strain evidence="1 2">IFR 18/094</strain>
    </source>
</reference>
<keyword evidence="2" id="KW-1185">Reference proteome</keyword>
<dbReference type="Proteomes" id="UP000473885">
    <property type="component" value="Unassembled WGS sequence"/>
</dbReference>
<accession>A0A6M0RC73</accession>
<gene>
    <name evidence="1" type="ORF">FDF74_11485</name>
</gene>
<evidence type="ECO:0000313" key="1">
    <source>
        <dbReference type="EMBL" id="NEZ47803.1"/>
    </source>
</evidence>
<proteinExistence type="predicted"/>
<organism evidence="1 2">
    <name type="scientific">Clostridium niameyense</name>
    <dbReference type="NCBI Taxonomy" id="1622073"/>
    <lineage>
        <taxon>Bacteria</taxon>
        <taxon>Bacillati</taxon>
        <taxon>Bacillota</taxon>
        <taxon>Clostridia</taxon>
        <taxon>Eubacteriales</taxon>
        <taxon>Clostridiaceae</taxon>
        <taxon>Clostridium</taxon>
    </lineage>
</organism>
<protein>
    <submittedName>
        <fullName evidence="1">Uncharacterized protein</fullName>
    </submittedName>
</protein>
<dbReference type="EMBL" id="SXDP01000013">
    <property type="protein sequence ID" value="NEZ47803.1"/>
    <property type="molecule type" value="Genomic_DNA"/>
</dbReference>